<dbReference type="EMBL" id="JABMIG020000424">
    <property type="protein sequence ID" value="KAL3778652.1"/>
    <property type="molecule type" value="Genomic_DNA"/>
</dbReference>
<proteinExistence type="predicted"/>
<comment type="caution">
    <text evidence="1">The sequence shown here is derived from an EMBL/GenBank/DDBJ whole genome shotgun (WGS) entry which is preliminary data.</text>
</comment>
<dbReference type="InterPro" id="IPR053159">
    <property type="entry name" value="Hybrid_Histidine_Kinase"/>
</dbReference>
<accession>A0ABD3NSM9</accession>
<organism evidence="1 2">
    <name type="scientific">Cyclotella cryptica</name>
    <dbReference type="NCBI Taxonomy" id="29204"/>
    <lineage>
        <taxon>Eukaryota</taxon>
        <taxon>Sar</taxon>
        <taxon>Stramenopiles</taxon>
        <taxon>Ochrophyta</taxon>
        <taxon>Bacillariophyta</taxon>
        <taxon>Coscinodiscophyceae</taxon>
        <taxon>Thalassiosirophycidae</taxon>
        <taxon>Stephanodiscales</taxon>
        <taxon>Stephanodiscaceae</taxon>
        <taxon>Cyclotella</taxon>
    </lineage>
</organism>
<keyword evidence="2" id="KW-1185">Reference proteome</keyword>
<gene>
    <name evidence="1" type="ORF">HJC23_008636</name>
</gene>
<name>A0ABD3NSM9_9STRA</name>
<dbReference type="Proteomes" id="UP001516023">
    <property type="component" value="Unassembled WGS sequence"/>
</dbReference>
<sequence>MVEQDRCLHHMNYVTYGFQVLSELGVAIPKSSSREETMKLILRTQSMLNGITDETLLCYHILSDYKKVMAIKFLAKLETSINQTNPALQPFITIKIIQLTIEHGMSPMSAIGFAYFGGMIAELGDIRGGCRYTKLAKALLDKNKCNEIAGELLFLSTELLSYIEPLQVTNEYRIQGQAIALAAGDIHWACMNKLGFTGTLMWSGANLSGVKEAFINAGNVSHNQIVVGLICLQFYRVKTSHYISRFQFSTEHDHRTSLYYIKTFDQTIARLVEGETLSDDQLTRSVIENKNPYQLLIVCFYKMFLSVVFNNYDEMKQSAELFFKFRMPSWYLLTGHAVHAFIGGLASFRIFRETRDPLWAQRGIHFKERMKTWKDQGSAWNFENKSFLLEAEECYSNGNGERAQVMYENAISSAQQHRFIQEEALAYELAANYNLNTGNKFLALKYFTCAHGAYLRWGAFAKVKSLYTFLQEQFQLVVPTGVDGVVKETNG</sequence>
<dbReference type="PANTHER" id="PTHR43642:SF1">
    <property type="entry name" value="HYBRID SIGNAL TRANSDUCTION HISTIDINE KINASE G"/>
    <property type="match status" value="1"/>
</dbReference>
<reference evidence="1 2" key="1">
    <citation type="journal article" date="2020" name="G3 (Bethesda)">
        <title>Improved Reference Genome for Cyclotella cryptica CCMP332, a Model for Cell Wall Morphogenesis, Salinity Adaptation, and Lipid Production in Diatoms (Bacillariophyta).</title>
        <authorList>
            <person name="Roberts W.R."/>
            <person name="Downey K.M."/>
            <person name="Ruck E.C."/>
            <person name="Traller J.C."/>
            <person name="Alverson A.J."/>
        </authorList>
    </citation>
    <scope>NUCLEOTIDE SEQUENCE [LARGE SCALE GENOMIC DNA]</scope>
    <source>
        <strain evidence="1 2">CCMP332</strain>
    </source>
</reference>
<protein>
    <submittedName>
        <fullName evidence="1">Uncharacterized protein</fullName>
    </submittedName>
</protein>
<evidence type="ECO:0000313" key="1">
    <source>
        <dbReference type="EMBL" id="KAL3778652.1"/>
    </source>
</evidence>
<dbReference type="AlphaFoldDB" id="A0ABD3NSM9"/>
<evidence type="ECO:0000313" key="2">
    <source>
        <dbReference type="Proteomes" id="UP001516023"/>
    </source>
</evidence>
<dbReference type="PANTHER" id="PTHR43642">
    <property type="entry name" value="HYBRID SIGNAL TRANSDUCTION HISTIDINE KINASE G"/>
    <property type="match status" value="1"/>
</dbReference>